<evidence type="ECO:0000256" key="5">
    <source>
        <dbReference type="SAM" id="Phobius"/>
    </source>
</evidence>
<feature type="transmembrane region" description="Helical" evidence="5">
    <location>
        <begin position="152"/>
        <end position="172"/>
    </location>
</feature>
<feature type="transmembrane region" description="Helical" evidence="5">
    <location>
        <begin position="272"/>
        <end position="293"/>
    </location>
</feature>
<comment type="caution">
    <text evidence="7">The sequence shown here is derived from an EMBL/GenBank/DDBJ whole genome shotgun (WGS) entry which is preliminary data.</text>
</comment>
<evidence type="ECO:0000256" key="3">
    <source>
        <dbReference type="ARBA" id="ARBA00022989"/>
    </source>
</evidence>
<reference evidence="7 8" key="1">
    <citation type="submission" date="2022-03" db="EMBL/GenBank/DDBJ databases">
        <title>Parabacteroides sp. nov. isolated from swine feces.</title>
        <authorList>
            <person name="Bak J.E."/>
        </authorList>
    </citation>
    <scope>NUCLEOTIDE SEQUENCE [LARGE SCALE GENOMIC DNA]</scope>
    <source>
        <strain evidence="7 8">AGMB00274</strain>
    </source>
</reference>
<dbReference type="PANTHER" id="PTHR31310:SF7">
    <property type="entry name" value="PA-PHOSPHATASE RELATED-FAMILY PROTEIN DDB_G0268928"/>
    <property type="match status" value="1"/>
</dbReference>
<dbReference type="Proteomes" id="UP001165444">
    <property type="component" value="Unassembled WGS sequence"/>
</dbReference>
<keyword evidence="2 5" id="KW-0812">Transmembrane</keyword>
<dbReference type="InterPro" id="IPR052185">
    <property type="entry name" value="IPC_Synthase-Related"/>
</dbReference>
<keyword evidence="3 5" id="KW-1133">Transmembrane helix</keyword>
<feature type="transmembrane region" description="Helical" evidence="5">
    <location>
        <begin position="14"/>
        <end position="33"/>
    </location>
</feature>
<dbReference type="InterPro" id="IPR026841">
    <property type="entry name" value="Aur1/Ipt1"/>
</dbReference>
<evidence type="ECO:0000256" key="1">
    <source>
        <dbReference type="ARBA" id="ARBA00004141"/>
    </source>
</evidence>
<keyword evidence="4 5" id="KW-0472">Membrane</keyword>
<dbReference type="EMBL" id="JAKZMM010000020">
    <property type="protein sequence ID" value="MCJ2380755.1"/>
    <property type="molecule type" value="Genomic_DNA"/>
</dbReference>
<feature type="domain" description="Inositolphosphotransferase Aur1/Ipt1" evidence="6">
    <location>
        <begin position="115"/>
        <end position="287"/>
    </location>
</feature>
<proteinExistence type="predicted"/>
<feature type="transmembrane region" description="Helical" evidence="5">
    <location>
        <begin position="248"/>
        <end position="266"/>
    </location>
</feature>
<dbReference type="Pfam" id="PF14378">
    <property type="entry name" value="PAP2_3"/>
    <property type="match status" value="1"/>
</dbReference>
<evidence type="ECO:0000313" key="7">
    <source>
        <dbReference type="EMBL" id="MCJ2380755.1"/>
    </source>
</evidence>
<feature type="transmembrane region" description="Helical" evidence="5">
    <location>
        <begin position="123"/>
        <end position="145"/>
    </location>
</feature>
<evidence type="ECO:0000256" key="2">
    <source>
        <dbReference type="ARBA" id="ARBA00022692"/>
    </source>
</evidence>
<sequence>MEILSNRPSVKETWILILSLIVWLIVTTLFVGFRPEHGFMTLLIAILFFASQETRKLVVALLPFALFGISYDWMRIIPNYEVNPIDIRGLYETEKSLFGIMTTEGLLTPNEFFQIHHCPILDFMAGIFYLCWVPVPILFGLGLYLTRQRKTYLHFALVFLFVNLIGFVGYYIHPAAPPWYVMNYGFEPILNTPGDVAGLGRFDEMTGLSIFQSLYGRNANVFAAIPSLHSAYMVVTLFYSFRSSCPTWLRSLFAFIMAGIWFTAVYSGHHYIIDVTLGIVCALTGIVIFEHLLMRIPAFSGFIQKYAQYIQSKG</sequence>
<evidence type="ECO:0000256" key="4">
    <source>
        <dbReference type="ARBA" id="ARBA00023136"/>
    </source>
</evidence>
<protein>
    <submittedName>
        <fullName evidence="7">Phosphatase PAP2 family protein</fullName>
    </submittedName>
</protein>
<gene>
    <name evidence="7" type="ORF">MUN53_09055</name>
</gene>
<evidence type="ECO:0000313" key="8">
    <source>
        <dbReference type="Proteomes" id="UP001165444"/>
    </source>
</evidence>
<dbReference type="PANTHER" id="PTHR31310">
    <property type="match status" value="1"/>
</dbReference>
<feature type="transmembrane region" description="Helical" evidence="5">
    <location>
        <begin position="221"/>
        <end position="241"/>
    </location>
</feature>
<dbReference type="RefSeq" id="WP_243324944.1">
    <property type="nucleotide sequence ID" value="NZ_JAKZMM010000020.1"/>
</dbReference>
<keyword evidence="8" id="KW-1185">Reference proteome</keyword>
<feature type="transmembrane region" description="Helical" evidence="5">
    <location>
        <begin position="54"/>
        <end position="74"/>
    </location>
</feature>
<evidence type="ECO:0000259" key="6">
    <source>
        <dbReference type="Pfam" id="PF14378"/>
    </source>
</evidence>
<comment type="subcellular location">
    <subcellularLocation>
        <location evidence="1">Membrane</location>
        <topology evidence="1">Multi-pass membrane protein</topology>
    </subcellularLocation>
</comment>
<dbReference type="CDD" id="cd03386">
    <property type="entry name" value="PAP2_Aur1_like"/>
    <property type="match status" value="1"/>
</dbReference>
<organism evidence="7 8">
    <name type="scientific">Parabacteroides faecalis</name>
    <dbReference type="NCBI Taxonomy" id="2924040"/>
    <lineage>
        <taxon>Bacteria</taxon>
        <taxon>Pseudomonadati</taxon>
        <taxon>Bacteroidota</taxon>
        <taxon>Bacteroidia</taxon>
        <taxon>Bacteroidales</taxon>
        <taxon>Tannerellaceae</taxon>
        <taxon>Parabacteroides</taxon>
    </lineage>
</organism>
<name>A0ABT0C1F2_9BACT</name>
<accession>A0ABT0C1F2</accession>